<name>A0AA35SH46_GEOBA</name>
<evidence type="ECO:0000256" key="6">
    <source>
        <dbReference type="ARBA" id="ARBA00020653"/>
    </source>
</evidence>
<dbReference type="EC" id="4.1.3.27" evidence="5"/>
<dbReference type="Pfam" id="PF00425">
    <property type="entry name" value="Chorismate_bind"/>
    <property type="match status" value="1"/>
</dbReference>
<sequence>MYYPTLEDFREAAKSGNTIPVYRSIMADMETPVSAFYKLMPDNYAFLLESVEGGETLARYSFLGSQPSVLFHSRGHQVTIEYLEKGETVVQEYEDPLNALEELMQNYRPVDTEALPKFHGGAVGYMSYDMVRFVEELPDNTEDELQIPDCFFMIAETILIFDHVNHQIKVVANAHIDGDVDTAYADALAKIEALVEKLTAPSEAHLRRNSGEHQEQYDKIISAPQSNFTKPDYEAAVRHAKEYIAAGDIIQVVPSQRFSCPVSVDSFEIYRALRMVNPSPYMYYLKFDGFDIVGASPEMMVRVEDGIVQTRPIAGTLPRGTTAEEDRELEQKLLSDPKERAEHVMLVDLGRNDLGRVCEYNTVEVTDFMIVERFSHVMHIVSHVIGRLREDLTAFDVLRACLPAGTLSGAPKIRAMEIIDELEPTRRSTYGGTVGYFSFSGSADTAITIRTAVIKDSTAYVQAGGGVVADSVPETEYLRNRE</sequence>
<proteinExistence type="inferred from homology"/>
<reference evidence="17" key="1">
    <citation type="submission" date="2023-03" db="EMBL/GenBank/DDBJ databases">
        <authorList>
            <person name="Steffen K."/>
            <person name="Cardenas P."/>
        </authorList>
    </citation>
    <scope>NUCLEOTIDE SEQUENCE</scope>
</reference>
<gene>
    <name evidence="17" type="ORF">GBAR_LOCUS16647</name>
</gene>
<dbReference type="PANTHER" id="PTHR11236:SF48">
    <property type="entry name" value="ISOCHORISMATE SYNTHASE MENF"/>
    <property type="match status" value="1"/>
</dbReference>
<evidence type="ECO:0000256" key="9">
    <source>
        <dbReference type="ARBA" id="ARBA00022822"/>
    </source>
</evidence>
<dbReference type="GO" id="GO:0000162">
    <property type="term" value="P:L-tryptophan biosynthetic process"/>
    <property type="evidence" value="ECO:0007669"/>
    <property type="project" value="UniProtKB-KW"/>
</dbReference>
<comment type="subunit">
    <text evidence="4">Heterotetramer consisting of two non-identical subunits: a beta subunit (TrpG) and a large alpha subunit (TrpE).</text>
</comment>
<evidence type="ECO:0000256" key="3">
    <source>
        <dbReference type="ARBA" id="ARBA00009562"/>
    </source>
</evidence>
<dbReference type="Pfam" id="PF04715">
    <property type="entry name" value="Anth_synt_I_N"/>
    <property type="match status" value="1"/>
</dbReference>
<evidence type="ECO:0000259" key="15">
    <source>
        <dbReference type="Pfam" id="PF00425"/>
    </source>
</evidence>
<evidence type="ECO:0000256" key="7">
    <source>
        <dbReference type="ARBA" id="ARBA00022605"/>
    </source>
</evidence>
<comment type="cofactor">
    <cofactor evidence="1">
        <name>Mg(2+)</name>
        <dbReference type="ChEBI" id="CHEBI:18420"/>
    </cofactor>
</comment>
<keyword evidence="7" id="KW-0028">Amino-acid biosynthesis</keyword>
<evidence type="ECO:0000256" key="1">
    <source>
        <dbReference type="ARBA" id="ARBA00001946"/>
    </source>
</evidence>
<evidence type="ECO:0000256" key="2">
    <source>
        <dbReference type="ARBA" id="ARBA00004873"/>
    </source>
</evidence>
<dbReference type="GO" id="GO:0004049">
    <property type="term" value="F:anthranilate synthase activity"/>
    <property type="evidence" value="ECO:0007669"/>
    <property type="project" value="UniProtKB-EC"/>
</dbReference>
<accession>A0AA35SH46</accession>
<evidence type="ECO:0000313" key="18">
    <source>
        <dbReference type="Proteomes" id="UP001174909"/>
    </source>
</evidence>
<keyword evidence="8" id="KW-0479">Metal-binding</keyword>
<protein>
    <recommendedName>
        <fullName evidence="6">Anthranilate synthase component 1</fullName>
        <ecNumber evidence="5">4.1.3.27</ecNumber>
    </recommendedName>
</protein>
<evidence type="ECO:0000259" key="16">
    <source>
        <dbReference type="Pfam" id="PF04715"/>
    </source>
</evidence>
<dbReference type="PANTHER" id="PTHR11236">
    <property type="entry name" value="AMINOBENZOATE/ANTHRANILATE SYNTHASE"/>
    <property type="match status" value="1"/>
</dbReference>
<comment type="pathway">
    <text evidence="2">Amino-acid biosynthesis; L-tryptophan biosynthesis; L-tryptophan from chorismate: step 1/5.</text>
</comment>
<dbReference type="NCBIfam" id="TIGR00564">
    <property type="entry name" value="trpE_most"/>
    <property type="match status" value="1"/>
</dbReference>
<dbReference type="InterPro" id="IPR006805">
    <property type="entry name" value="Anth_synth_I_N"/>
</dbReference>
<dbReference type="InterPro" id="IPR005256">
    <property type="entry name" value="Anth_synth_I_PabB"/>
</dbReference>
<evidence type="ECO:0000256" key="12">
    <source>
        <dbReference type="ARBA" id="ARBA00023239"/>
    </source>
</evidence>
<evidence type="ECO:0000256" key="8">
    <source>
        <dbReference type="ARBA" id="ARBA00022723"/>
    </source>
</evidence>
<comment type="catalytic activity">
    <reaction evidence="14">
        <text>chorismate + L-glutamine = anthranilate + pyruvate + L-glutamate + H(+)</text>
        <dbReference type="Rhea" id="RHEA:21732"/>
        <dbReference type="ChEBI" id="CHEBI:15361"/>
        <dbReference type="ChEBI" id="CHEBI:15378"/>
        <dbReference type="ChEBI" id="CHEBI:16567"/>
        <dbReference type="ChEBI" id="CHEBI:29748"/>
        <dbReference type="ChEBI" id="CHEBI:29985"/>
        <dbReference type="ChEBI" id="CHEBI:58359"/>
        <dbReference type="EC" id="4.1.3.27"/>
    </reaction>
</comment>
<dbReference type="Gene3D" id="3.60.120.10">
    <property type="entry name" value="Anthranilate synthase"/>
    <property type="match status" value="1"/>
</dbReference>
<keyword evidence="18" id="KW-1185">Reference proteome</keyword>
<keyword evidence="11" id="KW-0057">Aromatic amino acid biosynthesis</keyword>
<dbReference type="Proteomes" id="UP001174909">
    <property type="component" value="Unassembled WGS sequence"/>
</dbReference>
<comment type="similarity">
    <text evidence="3">Belongs to the anthranilate synthase component I family.</text>
</comment>
<dbReference type="AlphaFoldDB" id="A0AA35SH46"/>
<feature type="domain" description="Anthranilate synthase component I N-terminal" evidence="16">
    <location>
        <begin position="28"/>
        <end position="169"/>
    </location>
</feature>
<evidence type="ECO:0000256" key="13">
    <source>
        <dbReference type="ARBA" id="ARBA00025634"/>
    </source>
</evidence>
<evidence type="ECO:0000256" key="14">
    <source>
        <dbReference type="ARBA" id="ARBA00047683"/>
    </source>
</evidence>
<dbReference type="InterPro" id="IPR015890">
    <property type="entry name" value="Chorismate_C"/>
</dbReference>
<evidence type="ECO:0000256" key="4">
    <source>
        <dbReference type="ARBA" id="ARBA00011575"/>
    </source>
</evidence>
<dbReference type="EMBL" id="CASHTH010002395">
    <property type="protein sequence ID" value="CAI8029299.1"/>
    <property type="molecule type" value="Genomic_DNA"/>
</dbReference>
<dbReference type="InterPro" id="IPR005801">
    <property type="entry name" value="ADC_synthase"/>
</dbReference>
<dbReference type="SUPFAM" id="SSF56322">
    <property type="entry name" value="ADC synthase"/>
    <property type="match status" value="1"/>
</dbReference>
<dbReference type="InterPro" id="IPR019999">
    <property type="entry name" value="Anth_synth_I-like"/>
</dbReference>
<evidence type="ECO:0000313" key="17">
    <source>
        <dbReference type="EMBL" id="CAI8029299.1"/>
    </source>
</evidence>
<organism evidence="17 18">
    <name type="scientific">Geodia barretti</name>
    <name type="common">Barrett's horny sponge</name>
    <dbReference type="NCBI Taxonomy" id="519541"/>
    <lineage>
        <taxon>Eukaryota</taxon>
        <taxon>Metazoa</taxon>
        <taxon>Porifera</taxon>
        <taxon>Demospongiae</taxon>
        <taxon>Heteroscleromorpha</taxon>
        <taxon>Tetractinellida</taxon>
        <taxon>Astrophorina</taxon>
        <taxon>Geodiidae</taxon>
        <taxon>Geodia</taxon>
    </lineage>
</organism>
<keyword evidence="10" id="KW-0460">Magnesium</keyword>
<feature type="domain" description="Chorismate-utilising enzyme C-terminal" evidence="15">
    <location>
        <begin position="230"/>
        <end position="477"/>
    </location>
</feature>
<keyword evidence="9" id="KW-0822">Tryptophan biosynthesis</keyword>
<dbReference type="GO" id="GO:0046872">
    <property type="term" value="F:metal ion binding"/>
    <property type="evidence" value="ECO:0007669"/>
    <property type="project" value="UniProtKB-KW"/>
</dbReference>
<keyword evidence="12" id="KW-0456">Lyase</keyword>
<evidence type="ECO:0000256" key="10">
    <source>
        <dbReference type="ARBA" id="ARBA00022842"/>
    </source>
</evidence>
<comment type="function">
    <text evidence="13">Part of a heterotetrameric complex that catalyzes the two-step biosynthesis of anthranilate, an intermediate in the biosynthesis of L-tryptophan. In the first step, the glutamine-binding beta subunit (TrpG) of anthranilate synthase (AS) provides the glutamine amidotransferase activity which generates ammonia as a substrate that, along with chorismate, is used in the second step, catalyzed by the large alpha subunit of AS (TrpE) to produce anthranilate. In the absence of TrpG, TrpE can synthesize anthranilate directly from chorismate and high concentrations of ammonia.</text>
</comment>
<comment type="caution">
    <text evidence="17">The sequence shown here is derived from an EMBL/GenBank/DDBJ whole genome shotgun (WGS) entry which is preliminary data.</text>
</comment>
<evidence type="ECO:0000256" key="5">
    <source>
        <dbReference type="ARBA" id="ARBA00012266"/>
    </source>
</evidence>
<dbReference type="PRINTS" id="PR00095">
    <property type="entry name" value="ANTSNTHASEI"/>
</dbReference>
<evidence type="ECO:0000256" key="11">
    <source>
        <dbReference type="ARBA" id="ARBA00023141"/>
    </source>
</evidence>